<dbReference type="STRING" id="1544798.LH29_11115"/>
<dbReference type="AlphaFoldDB" id="A0A0D8JCW9"/>
<evidence type="ECO:0000256" key="1">
    <source>
        <dbReference type="SAM" id="MobiDB-lite"/>
    </source>
</evidence>
<organism evidence="3 4">
    <name type="scientific">Draconibacterium sediminis</name>
    <dbReference type="NCBI Taxonomy" id="1544798"/>
    <lineage>
        <taxon>Bacteria</taxon>
        <taxon>Pseudomonadati</taxon>
        <taxon>Bacteroidota</taxon>
        <taxon>Bacteroidia</taxon>
        <taxon>Marinilabiliales</taxon>
        <taxon>Prolixibacteraceae</taxon>
        <taxon>Draconibacterium</taxon>
    </lineage>
</organism>
<proteinExistence type="predicted"/>
<dbReference type="InterPro" id="IPR005094">
    <property type="entry name" value="Endonuclease_MobA/VirD2"/>
</dbReference>
<feature type="region of interest" description="Disordered" evidence="1">
    <location>
        <begin position="351"/>
        <end position="371"/>
    </location>
</feature>
<protein>
    <recommendedName>
        <fullName evidence="2">MobA/VirD2-like nuclease domain-containing protein</fullName>
    </recommendedName>
</protein>
<accession>A0A0D8JCW9</accession>
<dbReference type="EMBL" id="JRHC01000002">
    <property type="protein sequence ID" value="KJF43648.1"/>
    <property type="molecule type" value="Genomic_DNA"/>
</dbReference>
<feature type="domain" description="MobA/VirD2-like nuclease" evidence="2">
    <location>
        <begin position="49"/>
        <end position="151"/>
    </location>
</feature>
<gene>
    <name evidence="3" type="ORF">LH29_11115</name>
</gene>
<evidence type="ECO:0000313" key="4">
    <source>
        <dbReference type="Proteomes" id="UP000032544"/>
    </source>
</evidence>
<dbReference type="Pfam" id="PF03432">
    <property type="entry name" value="Relaxase"/>
    <property type="match status" value="1"/>
</dbReference>
<reference evidence="3 4" key="1">
    <citation type="submission" date="2014-09" db="EMBL/GenBank/DDBJ databases">
        <title>Draft Genome Sequence of Draconibacterium sp. JN14CK-3.</title>
        <authorList>
            <person name="Dong C."/>
            <person name="Lai Q."/>
            <person name="Shao Z."/>
        </authorList>
    </citation>
    <scope>NUCLEOTIDE SEQUENCE [LARGE SCALE GENOMIC DNA]</scope>
    <source>
        <strain evidence="3 4">JN14CK-3</strain>
    </source>
</reference>
<sequence length="407" mass="46919">MVAKISSGSSIYSALAYNHDKLKKDAASVLMVNKMIEPFDGKYSIGLCTSSFEPYLSANKRTENPVIHISLNPDPKDKLNDEQFSQLAEQYMAKLGYGNQPYIVYKHEDIDRHHLHIVSVKIDETGKMIRDNFQHRLSMRICRELEQNFGLTPANEKQKKGVYNLKPVEFEKGNLKQQIANVVRPVSRTWNFQSFNEYKALLSFYNVQATEVRGEKNGKPFHGIVYAALDNKGEVVGNPIKSSKFGKLTGHEALLTQIEKSREQIRNKKLKERPEDVIFKVFHKSENRKDFEDQLFKQGISVLFRENDSGRIYGATFIDHKQKFVFNGSRLGKEFSANVFNERFGVENNTDEQFKSPEQGHSEFPDNKDSSIENLAGLFGLDALGEDYQEEAFIRRMKRKKRKKRKN</sequence>
<keyword evidence="4" id="KW-1185">Reference proteome</keyword>
<comment type="caution">
    <text evidence="3">The sequence shown here is derived from an EMBL/GenBank/DDBJ whole genome shotgun (WGS) entry which is preliminary data.</text>
</comment>
<dbReference type="Proteomes" id="UP000032544">
    <property type="component" value="Unassembled WGS sequence"/>
</dbReference>
<evidence type="ECO:0000259" key="2">
    <source>
        <dbReference type="Pfam" id="PF03432"/>
    </source>
</evidence>
<name>A0A0D8JCW9_9BACT</name>
<evidence type="ECO:0000313" key="3">
    <source>
        <dbReference type="EMBL" id="KJF43648.1"/>
    </source>
</evidence>
<dbReference type="PATRIC" id="fig|1544798.3.peg.2379"/>
<dbReference type="RefSeq" id="WP_045029430.1">
    <property type="nucleotide sequence ID" value="NZ_JRHC01000002.1"/>
</dbReference>
<dbReference type="OrthoDB" id="915634at2"/>
<feature type="compositionally biased region" description="Basic and acidic residues" evidence="1">
    <location>
        <begin position="352"/>
        <end position="371"/>
    </location>
</feature>
<dbReference type="NCBIfam" id="NF041325">
    <property type="entry name" value="Bacteroid_MobB"/>
    <property type="match status" value="1"/>
</dbReference>